<protein>
    <recommendedName>
        <fullName evidence="2">DUF218 domain-containing protein</fullName>
    </recommendedName>
</protein>
<proteinExistence type="predicted"/>
<dbReference type="InterPro" id="IPR003848">
    <property type="entry name" value="DUF218"/>
</dbReference>
<keyword evidence="1" id="KW-0812">Transmembrane</keyword>
<dbReference type="AlphaFoldDB" id="A0A5R9DY04"/>
<dbReference type="CDD" id="cd06259">
    <property type="entry name" value="YdcF-like"/>
    <property type="match status" value="1"/>
</dbReference>
<evidence type="ECO:0000313" key="3">
    <source>
        <dbReference type="EMBL" id="TLQ41687.1"/>
    </source>
</evidence>
<evidence type="ECO:0000313" key="4">
    <source>
        <dbReference type="Proteomes" id="UP000306420"/>
    </source>
</evidence>
<accession>A0A5R9DY04</accession>
<evidence type="ECO:0000256" key="1">
    <source>
        <dbReference type="SAM" id="Phobius"/>
    </source>
</evidence>
<sequence>MNPLKMIGNILNSQISREGISIVTIVNFICFIIKSVGKFLLTVVSLAALAVIGINLFVILSTSSNVVDANEINQTMNDDVPILVLGAGVVNNEYPSQILANRLDKAYEIHLENLDNPLIMSGDHADQYYNEVGVMKQYLVDKGVPSEQIYLDHAGYSTHASLYRIKEVIGLDQVVIVTQGYHLPRALLLAKGLGCEALGVAAEEVNSTRFEREIREVFARLKDFGIVYLGYEDDQPEMNLGFSLEHSGDLTDSKEELN</sequence>
<name>A0A5R9DY04_9LACT</name>
<dbReference type="InterPro" id="IPR051599">
    <property type="entry name" value="Cell_Envelope_Assoc"/>
</dbReference>
<dbReference type="Pfam" id="PF02698">
    <property type="entry name" value="DUF218"/>
    <property type="match status" value="1"/>
</dbReference>
<dbReference type="EMBL" id="VBSP01000012">
    <property type="protein sequence ID" value="TLQ41687.1"/>
    <property type="molecule type" value="Genomic_DNA"/>
</dbReference>
<dbReference type="OrthoDB" id="9782395at2"/>
<feature type="transmembrane region" description="Helical" evidence="1">
    <location>
        <begin position="15"/>
        <end position="33"/>
    </location>
</feature>
<gene>
    <name evidence="3" type="ORF">FEZ33_04910</name>
</gene>
<dbReference type="PANTHER" id="PTHR30336:SF6">
    <property type="entry name" value="INTEGRAL MEMBRANE PROTEIN"/>
    <property type="match status" value="1"/>
</dbReference>
<reference evidence="3 4" key="1">
    <citation type="submission" date="2019-05" db="EMBL/GenBank/DDBJ databases">
        <title>The metagenome of a microbial culture collection derived from dairy environment covers the genomic content of the human microbiome.</title>
        <authorList>
            <person name="Roder T."/>
            <person name="Wuthrich D."/>
            <person name="Sattari Z."/>
            <person name="Von Ah U."/>
            <person name="Bar C."/>
            <person name="Ronchi F."/>
            <person name="Macpherson A.J."/>
            <person name="Ganal-Vonarburg S.C."/>
            <person name="Bruggmann R."/>
            <person name="Vergeres G."/>
        </authorList>
    </citation>
    <scope>NUCLEOTIDE SEQUENCE [LARGE SCALE GENOMIC DNA]</scope>
    <source>
        <strain evidence="3 4">FAM 24227</strain>
    </source>
</reference>
<dbReference type="GO" id="GO:0005886">
    <property type="term" value="C:plasma membrane"/>
    <property type="evidence" value="ECO:0007669"/>
    <property type="project" value="TreeGrafter"/>
</dbReference>
<keyword evidence="1" id="KW-1133">Transmembrane helix</keyword>
<keyword evidence="1" id="KW-0472">Membrane</keyword>
<evidence type="ECO:0000259" key="2">
    <source>
        <dbReference type="Pfam" id="PF02698"/>
    </source>
</evidence>
<feature type="transmembrane region" description="Helical" evidence="1">
    <location>
        <begin position="40"/>
        <end position="60"/>
    </location>
</feature>
<feature type="domain" description="DUF218" evidence="2">
    <location>
        <begin position="82"/>
        <end position="200"/>
    </location>
</feature>
<dbReference type="PANTHER" id="PTHR30336">
    <property type="entry name" value="INNER MEMBRANE PROTEIN, PROBABLE PERMEASE"/>
    <property type="match status" value="1"/>
</dbReference>
<comment type="caution">
    <text evidence="3">The sequence shown here is derived from an EMBL/GenBank/DDBJ whole genome shotgun (WGS) entry which is preliminary data.</text>
</comment>
<dbReference type="Proteomes" id="UP000306420">
    <property type="component" value="Unassembled WGS sequence"/>
</dbReference>
<organism evidence="3 4">
    <name type="scientific">Ruoffia tabacinasalis</name>
    <dbReference type="NCBI Taxonomy" id="87458"/>
    <lineage>
        <taxon>Bacteria</taxon>
        <taxon>Bacillati</taxon>
        <taxon>Bacillota</taxon>
        <taxon>Bacilli</taxon>
        <taxon>Lactobacillales</taxon>
        <taxon>Aerococcaceae</taxon>
        <taxon>Ruoffia</taxon>
    </lineage>
</organism>